<sequence>MLRMDGLSTLQLPCGNISALLPPLPPSPPPPSPIPPLQTPGPPYPLPPTPLPGHPLAQTNLQKPHRPHHRRRPQPLHPAILQLLKAHNATATFFLIGSHISNTDNETETLRALLRAGNELANHAMHDEPSHRLPSDQLFSQITAVERKIQLIYDSTYTTTTNTENAIRPPKYFRPGSGFFTTRMRNLLASLGYKLVLGSVYPHDPQIPFWRVNAWHVLSMAGPGDIIICHDGREWSVPMLQRVLPELTRRGFRVVSVSELLREGEGREDL</sequence>
<dbReference type="GO" id="GO:0004099">
    <property type="term" value="F:chitin deacetylase activity"/>
    <property type="evidence" value="ECO:0007669"/>
    <property type="project" value="UniProtKB-EC"/>
</dbReference>
<dbReference type="GO" id="GO:0006032">
    <property type="term" value="P:chitin catabolic process"/>
    <property type="evidence" value="ECO:0007669"/>
    <property type="project" value="UniProtKB-KW"/>
</dbReference>
<dbReference type="PANTHER" id="PTHR10587:SF137">
    <property type="entry name" value="4-DEOXY-4-FORMAMIDO-L-ARABINOSE-PHOSPHOUNDECAPRENOL DEFORMYLASE ARND-RELATED"/>
    <property type="match status" value="1"/>
</dbReference>
<comment type="catalytic activity">
    <reaction evidence="5">
        <text>[(1-&gt;4)-N-acetyl-beta-D-glucosaminyl](n) + n H2O = chitosan + n acetate</text>
        <dbReference type="Rhea" id="RHEA:10464"/>
        <dbReference type="Rhea" id="RHEA-COMP:9593"/>
        <dbReference type="Rhea" id="RHEA-COMP:9597"/>
        <dbReference type="ChEBI" id="CHEBI:15377"/>
        <dbReference type="ChEBI" id="CHEBI:17029"/>
        <dbReference type="ChEBI" id="CHEBI:30089"/>
        <dbReference type="ChEBI" id="CHEBI:57704"/>
        <dbReference type="EC" id="3.5.1.41"/>
    </reaction>
    <physiologicalReaction direction="left-to-right" evidence="5">
        <dbReference type="Rhea" id="RHEA:10465"/>
    </physiologicalReaction>
</comment>
<keyword evidence="3" id="KW-0170">Cobalt</keyword>
<dbReference type="PROSITE" id="PS51677">
    <property type="entry name" value="NODB"/>
    <property type="match status" value="1"/>
</dbReference>
<keyword evidence="2" id="KW-0624">Polysaccharide degradation</keyword>
<protein>
    <recommendedName>
        <fullName evidence="4">chitin deacetylase</fullName>
        <ecNumber evidence="4">3.5.1.41</ecNumber>
    </recommendedName>
</protein>
<evidence type="ECO:0000256" key="5">
    <source>
        <dbReference type="ARBA" id="ARBA00048494"/>
    </source>
</evidence>
<name>A0A2B7XUJ9_9EURO</name>
<comment type="cofactor">
    <cofactor evidence="1">
        <name>Co(2+)</name>
        <dbReference type="ChEBI" id="CHEBI:48828"/>
    </cofactor>
</comment>
<organism evidence="8 9">
    <name type="scientific">Helicocarpus griseus UAMH5409</name>
    <dbReference type="NCBI Taxonomy" id="1447875"/>
    <lineage>
        <taxon>Eukaryota</taxon>
        <taxon>Fungi</taxon>
        <taxon>Dikarya</taxon>
        <taxon>Ascomycota</taxon>
        <taxon>Pezizomycotina</taxon>
        <taxon>Eurotiomycetes</taxon>
        <taxon>Eurotiomycetidae</taxon>
        <taxon>Onygenales</taxon>
        <taxon>Ajellomycetaceae</taxon>
        <taxon>Helicocarpus</taxon>
    </lineage>
</organism>
<comment type="caution">
    <text evidence="8">The sequence shown here is derived from an EMBL/GenBank/DDBJ whole genome shotgun (WGS) entry which is preliminary data.</text>
</comment>
<evidence type="ECO:0000313" key="8">
    <source>
        <dbReference type="EMBL" id="PGH12441.1"/>
    </source>
</evidence>
<evidence type="ECO:0000256" key="3">
    <source>
        <dbReference type="ARBA" id="ARBA00023285"/>
    </source>
</evidence>
<dbReference type="InterPro" id="IPR050248">
    <property type="entry name" value="Polysacc_deacetylase_ArnD"/>
</dbReference>
<accession>A0A2B7XUJ9</accession>
<evidence type="ECO:0000259" key="7">
    <source>
        <dbReference type="PROSITE" id="PS51677"/>
    </source>
</evidence>
<dbReference type="Proteomes" id="UP000223968">
    <property type="component" value="Unassembled WGS sequence"/>
</dbReference>
<dbReference type="GO" id="GO:0009272">
    <property type="term" value="P:fungal-type cell wall biogenesis"/>
    <property type="evidence" value="ECO:0007669"/>
    <property type="project" value="UniProtKB-ARBA"/>
</dbReference>
<reference evidence="8 9" key="1">
    <citation type="submission" date="2017-10" db="EMBL/GenBank/DDBJ databases">
        <title>Comparative genomics in systemic dimorphic fungi from Ajellomycetaceae.</title>
        <authorList>
            <person name="Munoz J.F."/>
            <person name="Mcewen J.G."/>
            <person name="Clay O.K."/>
            <person name="Cuomo C.A."/>
        </authorList>
    </citation>
    <scope>NUCLEOTIDE SEQUENCE [LARGE SCALE GENOMIC DNA]</scope>
    <source>
        <strain evidence="8 9">UAMH5409</strain>
    </source>
</reference>
<evidence type="ECO:0000256" key="2">
    <source>
        <dbReference type="ARBA" id="ARBA00023024"/>
    </source>
</evidence>
<evidence type="ECO:0000313" key="9">
    <source>
        <dbReference type="Proteomes" id="UP000223968"/>
    </source>
</evidence>
<dbReference type="Gene3D" id="3.20.20.370">
    <property type="entry name" value="Glycoside hydrolase/deacetylase"/>
    <property type="match status" value="1"/>
</dbReference>
<keyword evidence="2" id="KW-0146">Chitin degradation</keyword>
<evidence type="ECO:0000256" key="4">
    <source>
        <dbReference type="ARBA" id="ARBA00024056"/>
    </source>
</evidence>
<dbReference type="AlphaFoldDB" id="A0A2B7XUJ9"/>
<gene>
    <name evidence="8" type="ORF">AJ79_04277</name>
</gene>
<keyword evidence="2" id="KW-0119">Carbohydrate metabolism</keyword>
<feature type="region of interest" description="Disordered" evidence="6">
    <location>
        <begin position="21"/>
        <end position="73"/>
    </location>
</feature>
<dbReference type="InterPro" id="IPR002509">
    <property type="entry name" value="NODB_dom"/>
</dbReference>
<feature type="compositionally biased region" description="Basic residues" evidence="6">
    <location>
        <begin position="63"/>
        <end position="73"/>
    </location>
</feature>
<feature type="domain" description="NodB homology" evidence="7">
    <location>
        <begin position="63"/>
        <end position="255"/>
    </location>
</feature>
<dbReference type="EC" id="3.5.1.41" evidence="4"/>
<dbReference type="PANTHER" id="PTHR10587">
    <property type="entry name" value="GLYCOSYL TRANSFERASE-RELATED"/>
    <property type="match status" value="1"/>
</dbReference>
<dbReference type="STRING" id="1447875.A0A2B7XUJ9"/>
<keyword evidence="9" id="KW-1185">Reference proteome</keyword>
<feature type="compositionally biased region" description="Pro residues" evidence="6">
    <location>
        <begin position="22"/>
        <end position="53"/>
    </location>
</feature>
<evidence type="ECO:0000256" key="6">
    <source>
        <dbReference type="SAM" id="MobiDB-lite"/>
    </source>
</evidence>
<dbReference type="Pfam" id="PF01522">
    <property type="entry name" value="Polysacc_deac_1"/>
    <property type="match status" value="1"/>
</dbReference>
<dbReference type="InterPro" id="IPR011330">
    <property type="entry name" value="Glyco_hydro/deAcase_b/a-brl"/>
</dbReference>
<evidence type="ECO:0000256" key="1">
    <source>
        <dbReference type="ARBA" id="ARBA00001941"/>
    </source>
</evidence>
<dbReference type="GO" id="GO:0005975">
    <property type="term" value="P:carbohydrate metabolic process"/>
    <property type="evidence" value="ECO:0007669"/>
    <property type="project" value="InterPro"/>
</dbReference>
<proteinExistence type="predicted"/>
<dbReference type="SUPFAM" id="SSF88713">
    <property type="entry name" value="Glycoside hydrolase/deacetylase"/>
    <property type="match status" value="1"/>
</dbReference>
<dbReference type="EMBL" id="PDNB01000058">
    <property type="protein sequence ID" value="PGH12441.1"/>
    <property type="molecule type" value="Genomic_DNA"/>
</dbReference>
<dbReference type="OrthoDB" id="407355at2759"/>